<evidence type="ECO:0000313" key="3">
    <source>
        <dbReference type="Proteomes" id="UP000485058"/>
    </source>
</evidence>
<dbReference type="AlphaFoldDB" id="A0A6A0AG40"/>
<comment type="caution">
    <text evidence="2">The sequence shown here is derived from an EMBL/GenBank/DDBJ whole genome shotgun (WGS) entry which is preliminary data.</text>
</comment>
<name>A0A6A0AG40_HAELA</name>
<feature type="region of interest" description="Disordered" evidence="1">
    <location>
        <begin position="1"/>
        <end position="28"/>
    </location>
</feature>
<proteinExistence type="predicted"/>
<dbReference type="EMBL" id="BLLF01005291">
    <property type="protein sequence ID" value="GFH31014.1"/>
    <property type="molecule type" value="Genomic_DNA"/>
</dbReference>
<protein>
    <submittedName>
        <fullName evidence="2">Uncharacterized protein</fullName>
    </submittedName>
</protein>
<gene>
    <name evidence="2" type="ORF">HaLaN_29960</name>
</gene>
<dbReference type="Proteomes" id="UP000485058">
    <property type="component" value="Unassembled WGS sequence"/>
</dbReference>
<reference evidence="2 3" key="1">
    <citation type="submission" date="2020-02" db="EMBL/GenBank/DDBJ databases">
        <title>Draft genome sequence of Haematococcus lacustris strain NIES-144.</title>
        <authorList>
            <person name="Morimoto D."/>
            <person name="Nakagawa S."/>
            <person name="Yoshida T."/>
            <person name="Sawayama S."/>
        </authorList>
    </citation>
    <scope>NUCLEOTIDE SEQUENCE [LARGE SCALE GENOMIC DNA]</scope>
    <source>
        <strain evidence="2 3">NIES-144</strain>
    </source>
</reference>
<evidence type="ECO:0000256" key="1">
    <source>
        <dbReference type="SAM" id="MobiDB-lite"/>
    </source>
</evidence>
<sequence>MVVAGTNEGLFEQEQPSEVPLEEMGPCQ</sequence>
<organism evidence="2 3">
    <name type="scientific">Haematococcus lacustris</name>
    <name type="common">Green alga</name>
    <name type="synonym">Haematococcus pluvialis</name>
    <dbReference type="NCBI Taxonomy" id="44745"/>
    <lineage>
        <taxon>Eukaryota</taxon>
        <taxon>Viridiplantae</taxon>
        <taxon>Chlorophyta</taxon>
        <taxon>core chlorophytes</taxon>
        <taxon>Chlorophyceae</taxon>
        <taxon>CS clade</taxon>
        <taxon>Chlamydomonadales</taxon>
        <taxon>Haematococcaceae</taxon>
        <taxon>Haematococcus</taxon>
    </lineage>
</organism>
<keyword evidence="3" id="KW-1185">Reference proteome</keyword>
<accession>A0A6A0AG40</accession>
<evidence type="ECO:0000313" key="2">
    <source>
        <dbReference type="EMBL" id="GFH31014.1"/>
    </source>
</evidence>